<dbReference type="KEGG" id="bsc:COCSADRAFT_168853"/>
<organism evidence="1 2">
    <name type="scientific">Cochliobolus sativus (strain ND90Pr / ATCC 201652)</name>
    <name type="common">Common root rot and spot blotch fungus</name>
    <name type="synonym">Bipolaris sorokiniana</name>
    <dbReference type="NCBI Taxonomy" id="665912"/>
    <lineage>
        <taxon>Eukaryota</taxon>
        <taxon>Fungi</taxon>
        <taxon>Dikarya</taxon>
        <taxon>Ascomycota</taxon>
        <taxon>Pezizomycotina</taxon>
        <taxon>Dothideomycetes</taxon>
        <taxon>Pleosporomycetidae</taxon>
        <taxon>Pleosporales</taxon>
        <taxon>Pleosporineae</taxon>
        <taxon>Pleosporaceae</taxon>
        <taxon>Bipolaris</taxon>
    </lineage>
</organism>
<reference evidence="1 2" key="1">
    <citation type="journal article" date="2012" name="PLoS Pathog.">
        <title>Diverse lifestyles and strategies of plant pathogenesis encoded in the genomes of eighteen Dothideomycetes fungi.</title>
        <authorList>
            <person name="Ohm R.A."/>
            <person name="Feau N."/>
            <person name="Henrissat B."/>
            <person name="Schoch C.L."/>
            <person name="Horwitz B.A."/>
            <person name="Barry K.W."/>
            <person name="Condon B.J."/>
            <person name="Copeland A.C."/>
            <person name="Dhillon B."/>
            <person name="Glaser F."/>
            <person name="Hesse C.N."/>
            <person name="Kosti I."/>
            <person name="LaButti K."/>
            <person name="Lindquist E.A."/>
            <person name="Lucas S."/>
            <person name="Salamov A.A."/>
            <person name="Bradshaw R.E."/>
            <person name="Ciuffetti L."/>
            <person name="Hamelin R.C."/>
            <person name="Kema G.H.J."/>
            <person name="Lawrence C."/>
            <person name="Scott J.A."/>
            <person name="Spatafora J.W."/>
            <person name="Turgeon B.G."/>
            <person name="de Wit P.J.G.M."/>
            <person name="Zhong S."/>
            <person name="Goodwin S.B."/>
            <person name="Grigoriev I.V."/>
        </authorList>
    </citation>
    <scope>NUCLEOTIDE SEQUENCE [LARGE SCALE GENOMIC DNA]</scope>
    <source>
        <strain evidence="2">ND90Pr / ATCC 201652</strain>
    </source>
</reference>
<proteinExistence type="predicted"/>
<dbReference type="RefSeq" id="XP_007697274.1">
    <property type="nucleotide sequence ID" value="XM_007699084.1"/>
</dbReference>
<reference evidence="2" key="2">
    <citation type="journal article" date="2013" name="PLoS Genet.">
        <title>Comparative genome structure, secondary metabolite, and effector coding capacity across Cochliobolus pathogens.</title>
        <authorList>
            <person name="Condon B.J."/>
            <person name="Leng Y."/>
            <person name="Wu D."/>
            <person name="Bushley K.E."/>
            <person name="Ohm R.A."/>
            <person name="Otillar R."/>
            <person name="Martin J."/>
            <person name="Schackwitz W."/>
            <person name="Grimwood J."/>
            <person name="MohdZainudin N."/>
            <person name="Xue C."/>
            <person name="Wang R."/>
            <person name="Manning V.A."/>
            <person name="Dhillon B."/>
            <person name="Tu Z.J."/>
            <person name="Steffenson B.J."/>
            <person name="Salamov A."/>
            <person name="Sun H."/>
            <person name="Lowry S."/>
            <person name="LaButti K."/>
            <person name="Han J."/>
            <person name="Copeland A."/>
            <person name="Lindquist E."/>
            <person name="Barry K."/>
            <person name="Schmutz J."/>
            <person name="Baker S.E."/>
            <person name="Ciuffetti L.M."/>
            <person name="Grigoriev I.V."/>
            <person name="Zhong S."/>
            <person name="Turgeon B.G."/>
        </authorList>
    </citation>
    <scope>NUCLEOTIDE SEQUENCE [LARGE SCALE GENOMIC DNA]</scope>
    <source>
        <strain evidence="2">ND90Pr / ATCC 201652</strain>
    </source>
</reference>
<protein>
    <submittedName>
        <fullName evidence="1">Uncharacterized protein</fullName>
    </submittedName>
</protein>
<dbReference type="Proteomes" id="UP000016934">
    <property type="component" value="Unassembled WGS sequence"/>
</dbReference>
<gene>
    <name evidence="1" type="ORF">COCSADRAFT_168853</name>
</gene>
<evidence type="ECO:0000313" key="1">
    <source>
        <dbReference type="EMBL" id="EMD67676.1"/>
    </source>
</evidence>
<keyword evidence="2" id="KW-1185">Reference proteome</keyword>
<dbReference type="GeneID" id="19132602"/>
<accession>M2TEM3</accession>
<evidence type="ECO:0000313" key="2">
    <source>
        <dbReference type="Proteomes" id="UP000016934"/>
    </source>
</evidence>
<dbReference type="AlphaFoldDB" id="M2TEM3"/>
<name>M2TEM3_COCSN</name>
<dbReference type="EMBL" id="KB445639">
    <property type="protein sequence ID" value="EMD67676.1"/>
    <property type="molecule type" value="Genomic_DNA"/>
</dbReference>
<dbReference type="HOGENOM" id="CLU_2320196_0_0_1"/>
<sequence length="99" mass="11075">MPLALCLLRNRIYLSSLSDQTSIPHVFFTSRTKPTLVLHQPKAAPHILLGLIPTVDEHLDLGEYSKPGERLVLLDHEIDSTVSILQYIDEHMVGSSLFA</sequence>
<dbReference type="OrthoDB" id="3683314at2759"/>